<keyword evidence="1" id="KW-0233">DNA recombination</keyword>
<dbReference type="Proteomes" id="UP001597097">
    <property type="component" value="Unassembled WGS sequence"/>
</dbReference>
<reference evidence="4" key="1">
    <citation type="journal article" date="2019" name="Int. J. Syst. Evol. Microbiol.">
        <title>The Global Catalogue of Microorganisms (GCM) 10K type strain sequencing project: providing services to taxonomists for standard genome sequencing and annotation.</title>
        <authorList>
            <consortium name="The Broad Institute Genomics Platform"/>
            <consortium name="The Broad Institute Genome Sequencing Center for Infectious Disease"/>
            <person name="Wu L."/>
            <person name="Ma J."/>
        </authorList>
    </citation>
    <scope>NUCLEOTIDE SEQUENCE [LARGE SCALE GENOMIC DNA]</scope>
    <source>
        <strain evidence="4">CGMCC 1.15399</strain>
    </source>
</reference>
<keyword evidence="4" id="KW-1185">Reference proteome</keyword>
<dbReference type="InterPro" id="IPR011010">
    <property type="entry name" value="DNA_brk_join_enz"/>
</dbReference>
<accession>A0ABW4GPE0</accession>
<sequence>MLTVLVGTGMRYAELAALQVRDIEPFAKPVPTLRVRRAWKRQADNTFRLGRPRPSSQGGPSPVPDGHGRDPAEAAGSASAPVSTISAMPASPG</sequence>
<proteinExistence type="predicted"/>
<evidence type="ECO:0008006" key="5">
    <source>
        <dbReference type="Google" id="ProtNLM"/>
    </source>
</evidence>
<protein>
    <recommendedName>
        <fullName evidence="5">Tyr recombinase domain-containing protein</fullName>
    </recommendedName>
</protein>
<dbReference type="SUPFAM" id="SSF56349">
    <property type="entry name" value="DNA breaking-rejoining enzymes"/>
    <property type="match status" value="1"/>
</dbReference>
<organism evidence="3 4">
    <name type="scientific">Nonomuraea guangzhouensis</name>
    <dbReference type="NCBI Taxonomy" id="1291555"/>
    <lineage>
        <taxon>Bacteria</taxon>
        <taxon>Bacillati</taxon>
        <taxon>Actinomycetota</taxon>
        <taxon>Actinomycetes</taxon>
        <taxon>Streptosporangiales</taxon>
        <taxon>Streptosporangiaceae</taxon>
        <taxon>Nonomuraea</taxon>
    </lineage>
</organism>
<evidence type="ECO:0000313" key="4">
    <source>
        <dbReference type="Proteomes" id="UP001597097"/>
    </source>
</evidence>
<gene>
    <name evidence="3" type="ORF">ACFSJ0_47200</name>
</gene>
<evidence type="ECO:0000256" key="1">
    <source>
        <dbReference type="ARBA" id="ARBA00023172"/>
    </source>
</evidence>
<comment type="caution">
    <text evidence="3">The sequence shown here is derived from an EMBL/GenBank/DDBJ whole genome shotgun (WGS) entry which is preliminary data.</text>
</comment>
<name>A0ABW4GPE0_9ACTN</name>
<dbReference type="InterPro" id="IPR013762">
    <property type="entry name" value="Integrase-like_cat_sf"/>
</dbReference>
<dbReference type="EMBL" id="JBHUCM010000044">
    <property type="protein sequence ID" value="MFD1544700.1"/>
    <property type="molecule type" value="Genomic_DNA"/>
</dbReference>
<dbReference type="Gene3D" id="1.10.443.10">
    <property type="entry name" value="Intergrase catalytic core"/>
    <property type="match status" value="1"/>
</dbReference>
<dbReference type="RefSeq" id="WP_246651140.1">
    <property type="nucleotide sequence ID" value="NZ_JAHKRM010000006.1"/>
</dbReference>
<feature type="compositionally biased region" description="Low complexity" evidence="2">
    <location>
        <begin position="48"/>
        <end position="60"/>
    </location>
</feature>
<feature type="region of interest" description="Disordered" evidence="2">
    <location>
        <begin position="40"/>
        <end position="93"/>
    </location>
</feature>
<evidence type="ECO:0000313" key="3">
    <source>
        <dbReference type="EMBL" id="MFD1544700.1"/>
    </source>
</evidence>
<evidence type="ECO:0000256" key="2">
    <source>
        <dbReference type="SAM" id="MobiDB-lite"/>
    </source>
</evidence>